<dbReference type="Proteomes" id="UP001165092">
    <property type="component" value="Unassembled WGS sequence"/>
</dbReference>
<evidence type="ECO:0000313" key="3">
    <source>
        <dbReference type="EMBL" id="GLU48489.1"/>
    </source>
</evidence>
<dbReference type="SUPFAM" id="SSF55961">
    <property type="entry name" value="Bet v1-like"/>
    <property type="match status" value="2"/>
</dbReference>
<evidence type="ECO:0000256" key="1">
    <source>
        <dbReference type="ARBA" id="ARBA00006817"/>
    </source>
</evidence>
<name>A0A9W6P7H9_9ACTN</name>
<proteinExistence type="inferred from homology"/>
<gene>
    <name evidence="3" type="ORF">Nans01_28400</name>
</gene>
<comment type="caution">
    <text evidence="3">The sequence shown here is derived from an EMBL/GenBank/DDBJ whole genome shotgun (WGS) entry which is preliminary data.</text>
</comment>
<dbReference type="InterPro" id="IPR023393">
    <property type="entry name" value="START-like_dom_sf"/>
</dbReference>
<dbReference type="EMBL" id="BSQG01000004">
    <property type="protein sequence ID" value="GLU48489.1"/>
    <property type="molecule type" value="Genomic_DNA"/>
</dbReference>
<dbReference type="InterPro" id="IPR019587">
    <property type="entry name" value="Polyketide_cyclase/dehydratase"/>
</dbReference>
<dbReference type="Pfam" id="PF08327">
    <property type="entry name" value="AHSA1"/>
    <property type="match status" value="1"/>
</dbReference>
<dbReference type="Gene3D" id="3.30.530.20">
    <property type="match status" value="2"/>
</dbReference>
<dbReference type="Pfam" id="PF10604">
    <property type="entry name" value="Polyketide_cyc2"/>
    <property type="match status" value="1"/>
</dbReference>
<comment type="similarity">
    <text evidence="1">Belongs to the AHA1 family.</text>
</comment>
<protein>
    <recommendedName>
        <fullName evidence="2">Activator of Hsp90 ATPase homologue 1/2-like C-terminal domain-containing protein</fullName>
    </recommendedName>
</protein>
<dbReference type="InterPro" id="IPR013538">
    <property type="entry name" value="ASHA1/2-like_C"/>
</dbReference>
<sequence>MSTVHQPVRASIRIDAPPATVYAALTDADAMRRWFAEYADIAPDQGRYAFWGRYTPGPARPAQRLVHVDPGRLLRLDWELSGTTTRVEIALEGTGTGPTDVRVTHEPAPAGSALTRFWTLALGVLAEHTEGRVLSPRYDLTPVTDGVARARIPIKADRDAVFACLTDPRSVAKWAGEAASVQAEVGGHYDLGWGPGPGRIRVLERGRELAHTWPRSDALVRWRLFDSGHCTRLELTHGPFDDTTLAAALQGDWQRSLRALRRVGESRGGRPATV</sequence>
<evidence type="ECO:0000259" key="2">
    <source>
        <dbReference type="Pfam" id="PF08327"/>
    </source>
</evidence>
<feature type="domain" description="Activator of Hsp90 ATPase homologue 1/2-like C-terminal" evidence="2">
    <location>
        <begin position="156"/>
        <end position="263"/>
    </location>
</feature>
<reference evidence="3" key="1">
    <citation type="submission" date="2023-02" db="EMBL/GenBank/DDBJ databases">
        <title>Nocardiopsis ansamitocini NBRC 112285.</title>
        <authorList>
            <person name="Ichikawa N."/>
            <person name="Sato H."/>
            <person name="Tonouchi N."/>
        </authorList>
    </citation>
    <scope>NUCLEOTIDE SEQUENCE</scope>
    <source>
        <strain evidence="3">NBRC 112285</strain>
    </source>
</reference>
<keyword evidence="4" id="KW-1185">Reference proteome</keyword>
<organism evidence="3 4">
    <name type="scientific">Nocardiopsis ansamitocini</name>
    <dbReference type="NCBI Taxonomy" id="1670832"/>
    <lineage>
        <taxon>Bacteria</taxon>
        <taxon>Bacillati</taxon>
        <taxon>Actinomycetota</taxon>
        <taxon>Actinomycetes</taxon>
        <taxon>Streptosporangiales</taxon>
        <taxon>Nocardiopsidaceae</taxon>
        <taxon>Nocardiopsis</taxon>
    </lineage>
</organism>
<evidence type="ECO:0000313" key="4">
    <source>
        <dbReference type="Proteomes" id="UP001165092"/>
    </source>
</evidence>
<dbReference type="AlphaFoldDB" id="A0A9W6P7H9"/>
<dbReference type="RefSeq" id="WP_285759966.1">
    <property type="nucleotide sequence ID" value="NZ_BSQG01000004.1"/>
</dbReference>
<accession>A0A9W6P7H9</accession>
<dbReference type="CDD" id="cd07814">
    <property type="entry name" value="SRPBCC_CalC_Aha1-like"/>
    <property type="match status" value="2"/>
</dbReference>